<keyword evidence="8" id="KW-0472">Membrane</keyword>
<dbReference type="InterPro" id="IPR000209">
    <property type="entry name" value="Peptidase_S8/S53_dom"/>
</dbReference>
<sequence>MRSCWPKPLLNRANSSTESGEMRDAPKPRAADNGCLTASLVTLLSTRLNFRALFWAACGLAAPFAWGQPAEPTVGSTTRIIVKFKEPRADVRAQGLSASPDVRRMRDEIASRAARTTLRMSHRLRDGAEVYSLGEAVGIERAREIAARMTAEDGVEYAAPDVWVQRQSVSMNDTYFSQQWALSARLLGSQGTAAFSDAWRFAQGSGAVVAVIDTGILQHDDLSTKVINGYDFVSDFSIAGDGNGRDADPSDPGDYCTSRNEDSSWHGLMMSSIAAAVSNNGRGISGALPAGRVLAVRALGRCGGWLSDVADAIAWSAGEAVAGVPGNSTPASVISLSLGSAPGLRCADHGYLQAAVNAAISRGVVVVAAAGNEGVEAVGLPAGCNGVIAVGAHTASGDLAEYSNRSARVTLTAPGGGPCIRQTTSCNTFPIAVLGDAGLRGPTIRRDLDWTGGTSAATPYVAAAAALLKSLNAALTPGEITGLLTGTARTHPADSYCAAMSGRCGAGMVDADAAVNAVISGAPVVTISGPQTAVPGNTDVQLSAEVAFGTAPYTYTWRQVEGPAVTLTGRDARTLSFSTPAAKSQLLFEVNVTDMNLRMTTSQRWLVVSNPPRILGPSELEATKGVALSVQLEAEDPDTGDVISFVRNEGPSGLSVSPSGLLEWSSPRAGEWRIVVEAADESGVTSGPHVITLRVSEGGGGGGAFAYGWLALLGLAVLRARRLQT</sequence>
<evidence type="ECO:0000259" key="9">
    <source>
        <dbReference type="Pfam" id="PF00082"/>
    </source>
</evidence>
<gene>
    <name evidence="10" type="ORF">C1704_05840</name>
</gene>
<evidence type="ECO:0000256" key="5">
    <source>
        <dbReference type="PROSITE-ProRule" id="PRU01240"/>
    </source>
</evidence>
<comment type="caution">
    <text evidence="10">The sequence shown here is derived from an EMBL/GenBank/DDBJ whole genome shotgun (WGS) entry which is preliminary data.</text>
</comment>
<evidence type="ECO:0000256" key="7">
    <source>
        <dbReference type="SAM" id="MobiDB-lite"/>
    </source>
</evidence>
<dbReference type="PROSITE" id="PS00138">
    <property type="entry name" value="SUBTILASE_SER"/>
    <property type="match status" value="1"/>
</dbReference>
<keyword evidence="8" id="KW-0812">Transmembrane</keyword>
<dbReference type="Gene3D" id="2.60.40.10">
    <property type="entry name" value="Immunoglobulins"/>
    <property type="match status" value="2"/>
</dbReference>
<feature type="active site" description="Charge relay system" evidence="5">
    <location>
        <position position="266"/>
    </location>
</feature>
<comment type="similarity">
    <text evidence="1 5 6">Belongs to the peptidase S8 family.</text>
</comment>
<proteinExistence type="inferred from homology"/>
<feature type="domain" description="Peptidase S8/S53" evidence="9">
    <location>
        <begin position="204"/>
        <end position="493"/>
    </location>
</feature>
<dbReference type="InterPro" id="IPR023827">
    <property type="entry name" value="Peptidase_S8_Asp-AS"/>
</dbReference>
<dbReference type="Pfam" id="PF00082">
    <property type="entry name" value="Peptidase_S8"/>
    <property type="match status" value="1"/>
</dbReference>
<feature type="region of interest" description="Disordered" evidence="7">
    <location>
        <begin position="1"/>
        <end position="31"/>
    </location>
</feature>
<feature type="transmembrane region" description="Helical" evidence="8">
    <location>
        <begin position="698"/>
        <end position="718"/>
    </location>
</feature>
<evidence type="ECO:0000313" key="11">
    <source>
        <dbReference type="Proteomes" id="UP000238605"/>
    </source>
</evidence>
<keyword evidence="8" id="KW-1133">Transmembrane helix</keyword>
<dbReference type="InterPro" id="IPR015500">
    <property type="entry name" value="Peptidase_S8_subtilisin-rel"/>
</dbReference>
<dbReference type="PANTHER" id="PTHR43806">
    <property type="entry name" value="PEPTIDASE S8"/>
    <property type="match status" value="1"/>
</dbReference>
<keyword evidence="4 5" id="KW-0720">Serine protease</keyword>
<evidence type="ECO:0000313" key="10">
    <source>
        <dbReference type="EMBL" id="PPE66973.1"/>
    </source>
</evidence>
<dbReference type="AlphaFoldDB" id="A0A2S5SW34"/>
<protein>
    <recommendedName>
        <fullName evidence="9">Peptidase S8/S53 domain-containing protein</fullName>
    </recommendedName>
</protein>
<dbReference type="InterPro" id="IPR050131">
    <property type="entry name" value="Peptidase_S8_subtilisin-like"/>
</dbReference>
<dbReference type="PROSITE" id="PS51892">
    <property type="entry name" value="SUBTILASE"/>
    <property type="match status" value="1"/>
</dbReference>
<feature type="compositionally biased region" description="Basic and acidic residues" evidence="7">
    <location>
        <begin position="20"/>
        <end position="30"/>
    </location>
</feature>
<dbReference type="PRINTS" id="PR00723">
    <property type="entry name" value="SUBTILISIN"/>
</dbReference>
<dbReference type="InterPro" id="IPR036852">
    <property type="entry name" value="Peptidase_S8/S53_dom_sf"/>
</dbReference>
<accession>A0A2S5SW34</accession>
<dbReference type="PROSITE" id="PS00136">
    <property type="entry name" value="SUBTILASE_ASP"/>
    <property type="match status" value="1"/>
</dbReference>
<dbReference type="SUPFAM" id="SSF52743">
    <property type="entry name" value="Subtilisin-like"/>
    <property type="match status" value="1"/>
</dbReference>
<dbReference type="EMBL" id="PSNX01000004">
    <property type="protein sequence ID" value="PPE66973.1"/>
    <property type="molecule type" value="Genomic_DNA"/>
</dbReference>
<dbReference type="GO" id="GO:0004252">
    <property type="term" value="F:serine-type endopeptidase activity"/>
    <property type="evidence" value="ECO:0007669"/>
    <property type="project" value="UniProtKB-UniRule"/>
</dbReference>
<evidence type="ECO:0000256" key="8">
    <source>
        <dbReference type="SAM" id="Phobius"/>
    </source>
</evidence>
<dbReference type="GO" id="GO:0006508">
    <property type="term" value="P:proteolysis"/>
    <property type="evidence" value="ECO:0007669"/>
    <property type="project" value="UniProtKB-KW"/>
</dbReference>
<keyword evidence="11" id="KW-1185">Reference proteome</keyword>
<organism evidence="10 11">
    <name type="scientific">Caldimonas caldifontis</name>
    <dbReference type="NCBI Taxonomy" id="1452508"/>
    <lineage>
        <taxon>Bacteria</taxon>
        <taxon>Pseudomonadati</taxon>
        <taxon>Pseudomonadota</taxon>
        <taxon>Betaproteobacteria</taxon>
        <taxon>Burkholderiales</taxon>
        <taxon>Sphaerotilaceae</taxon>
        <taxon>Caldimonas</taxon>
    </lineage>
</organism>
<keyword evidence="2 5" id="KW-0645">Protease</keyword>
<name>A0A2S5SW34_9BURK</name>
<evidence type="ECO:0000256" key="2">
    <source>
        <dbReference type="ARBA" id="ARBA00022670"/>
    </source>
</evidence>
<evidence type="ECO:0000256" key="4">
    <source>
        <dbReference type="ARBA" id="ARBA00022825"/>
    </source>
</evidence>
<reference evidence="10 11" key="1">
    <citation type="submission" date="2018-02" db="EMBL/GenBank/DDBJ databases">
        <title>Reclassifiation of [Polyangium] brachysporum DSM 7029 as Guopingzhaonella breviflexa gen. nov., sp. nov., a member of the family Comamonadaceae.</title>
        <authorList>
            <person name="Tang B."/>
        </authorList>
    </citation>
    <scope>NUCLEOTIDE SEQUENCE [LARGE SCALE GENOMIC DNA]</scope>
    <source>
        <strain evidence="10 11">BCRC 80649</strain>
    </source>
</reference>
<dbReference type="InterPro" id="IPR013783">
    <property type="entry name" value="Ig-like_fold"/>
</dbReference>
<feature type="active site" description="Charge relay system" evidence="5">
    <location>
        <position position="213"/>
    </location>
</feature>
<keyword evidence="3 5" id="KW-0378">Hydrolase</keyword>
<dbReference type="Proteomes" id="UP000238605">
    <property type="component" value="Unassembled WGS sequence"/>
</dbReference>
<evidence type="ECO:0000256" key="1">
    <source>
        <dbReference type="ARBA" id="ARBA00011073"/>
    </source>
</evidence>
<dbReference type="PANTHER" id="PTHR43806:SF11">
    <property type="entry name" value="CEREVISIN-RELATED"/>
    <property type="match status" value="1"/>
</dbReference>
<dbReference type="InterPro" id="IPR023828">
    <property type="entry name" value="Peptidase_S8_Ser-AS"/>
</dbReference>
<evidence type="ECO:0000256" key="6">
    <source>
        <dbReference type="RuleBase" id="RU003355"/>
    </source>
</evidence>
<dbReference type="Gene3D" id="3.40.50.200">
    <property type="entry name" value="Peptidase S8/S53 domain"/>
    <property type="match status" value="1"/>
</dbReference>
<feature type="active site" description="Charge relay system" evidence="5">
    <location>
        <position position="455"/>
    </location>
</feature>
<evidence type="ECO:0000256" key="3">
    <source>
        <dbReference type="ARBA" id="ARBA00022801"/>
    </source>
</evidence>